<dbReference type="InterPro" id="IPR002018">
    <property type="entry name" value="CarbesteraseB"/>
</dbReference>
<dbReference type="Pfam" id="PF00135">
    <property type="entry name" value="COesterase"/>
    <property type="match status" value="1"/>
</dbReference>
<evidence type="ECO:0000313" key="4">
    <source>
        <dbReference type="Proteomes" id="UP000708208"/>
    </source>
</evidence>
<dbReference type="Proteomes" id="UP000708208">
    <property type="component" value="Unassembled WGS sequence"/>
</dbReference>
<dbReference type="OrthoDB" id="19653at2759"/>
<comment type="caution">
    <text evidence="3">The sequence shown here is derived from an EMBL/GenBank/DDBJ whole genome shotgun (WGS) entry which is preliminary data.</text>
</comment>
<dbReference type="EMBL" id="CAJVCH010222586">
    <property type="protein sequence ID" value="CAG7731985.1"/>
    <property type="molecule type" value="Genomic_DNA"/>
</dbReference>
<evidence type="ECO:0000256" key="1">
    <source>
        <dbReference type="ARBA" id="ARBA00023180"/>
    </source>
</evidence>
<name>A0A8J2K346_9HEXA</name>
<organism evidence="3 4">
    <name type="scientific">Allacma fusca</name>
    <dbReference type="NCBI Taxonomy" id="39272"/>
    <lineage>
        <taxon>Eukaryota</taxon>
        <taxon>Metazoa</taxon>
        <taxon>Ecdysozoa</taxon>
        <taxon>Arthropoda</taxon>
        <taxon>Hexapoda</taxon>
        <taxon>Collembola</taxon>
        <taxon>Symphypleona</taxon>
        <taxon>Sminthuridae</taxon>
        <taxon>Allacma</taxon>
    </lineage>
</organism>
<dbReference type="AlphaFoldDB" id="A0A8J2K346"/>
<evidence type="ECO:0000313" key="3">
    <source>
        <dbReference type="EMBL" id="CAG7731985.1"/>
    </source>
</evidence>
<feature type="domain" description="Carboxylesterase type B" evidence="2">
    <location>
        <begin position="11"/>
        <end position="88"/>
    </location>
</feature>
<gene>
    <name evidence="3" type="ORF">AFUS01_LOCUS20532</name>
</gene>
<accession>A0A8J2K346</accession>
<proteinExistence type="predicted"/>
<evidence type="ECO:0000259" key="2">
    <source>
        <dbReference type="Pfam" id="PF00135"/>
    </source>
</evidence>
<reference evidence="3" key="1">
    <citation type="submission" date="2021-06" db="EMBL/GenBank/DDBJ databases">
        <authorList>
            <person name="Hodson N. C."/>
            <person name="Mongue J. A."/>
            <person name="Jaron S. K."/>
        </authorList>
    </citation>
    <scope>NUCLEOTIDE SEQUENCE</scope>
</reference>
<protein>
    <recommendedName>
        <fullName evidence="2">Carboxylesterase type B domain-containing protein</fullName>
    </recommendedName>
</protein>
<keyword evidence="4" id="KW-1185">Reference proteome</keyword>
<feature type="non-terminal residue" evidence="3">
    <location>
        <position position="1"/>
    </location>
</feature>
<keyword evidence="1" id="KW-0325">Glycoprotein</keyword>
<sequence length="91" mass="10391">NYSFASQILKLPEIVVSHADDAQYFYKTDDGIPLPEPGSKDLMFSQNVIKLWVSFIKTGSPTTVYPNAHKWERFSPEKRSTLMLDLPAERS</sequence>